<organism evidence="3 4">
    <name type="scientific">Mycetocola zhujimingii</name>
    <dbReference type="NCBI Taxonomy" id="2079792"/>
    <lineage>
        <taxon>Bacteria</taxon>
        <taxon>Bacillati</taxon>
        <taxon>Actinomycetota</taxon>
        <taxon>Actinomycetes</taxon>
        <taxon>Micrococcales</taxon>
        <taxon>Microbacteriaceae</taxon>
        <taxon>Mycetocola</taxon>
    </lineage>
</organism>
<feature type="transmembrane region" description="Helical" evidence="2">
    <location>
        <begin position="70"/>
        <end position="91"/>
    </location>
</feature>
<feature type="transmembrane region" description="Helical" evidence="2">
    <location>
        <begin position="111"/>
        <end position="130"/>
    </location>
</feature>
<keyword evidence="2" id="KW-0812">Transmembrane</keyword>
<dbReference type="RefSeq" id="WP_108962139.1">
    <property type="nucleotide sequence ID" value="NZ_QEFB01000001.1"/>
</dbReference>
<sequence>MPRDSDDEALSWAGDDEPALSERAVSAPGDAPAATAPADATVAPGWKVVGKPGTTTASPSDRPRSQMGSVALVAHGVLAGIYLLYSIGWLIVVQRDTAAPSDIIGGAMYSVGLWLAVLAPALWFGATLWLTRASVTSRARLIALAVGAIVLAPVPFLLGGAA</sequence>
<protein>
    <recommendedName>
        <fullName evidence="5">DNA polymerase III subunit gamma/tau</fullName>
    </recommendedName>
</protein>
<dbReference type="Proteomes" id="UP000244962">
    <property type="component" value="Unassembled WGS sequence"/>
</dbReference>
<comment type="caution">
    <text evidence="3">The sequence shown here is derived from an EMBL/GenBank/DDBJ whole genome shotgun (WGS) entry which is preliminary data.</text>
</comment>
<keyword evidence="4" id="KW-1185">Reference proteome</keyword>
<keyword evidence="2" id="KW-1133">Transmembrane helix</keyword>
<feature type="transmembrane region" description="Helical" evidence="2">
    <location>
        <begin position="142"/>
        <end position="161"/>
    </location>
</feature>
<evidence type="ECO:0000256" key="1">
    <source>
        <dbReference type="SAM" id="MobiDB-lite"/>
    </source>
</evidence>
<evidence type="ECO:0008006" key="5">
    <source>
        <dbReference type="Google" id="ProtNLM"/>
    </source>
</evidence>
<dbReference type="EMBL" id="QEFB01000001">
    <property type="protein sequence ID" value="PWC08356.1"/>
    <property type="molecule type" value="Genomic_DNA"/>
</dbReference>
<name>A0A2U1THL7_9MICO</name>
<reference evidence="4" key="1">
    <citation type="submission" date="2018-04" db="EMBL/GenBank/DDBJ databases">
        <authorList>
            <person name="Liu S."/>
            <person name="Wang Z."/>
            <person name="Li J."/>
        </authorList>
    </citation>
    <scope>NUCLEOTIDE SEQUENCE [LARGE SCALE GENOMIC DNA]</scope>
    <source>
        <strain evidence="4">622</strain>
    </source>
</reference>
<feature type="compositionally biased region" description="Acidic residues" evidence="1">
    <location>
        <begin position="1"/>
        <end position="19"/>
    </location>
</feature>
<proteinExistence type="predicted"/>
<keyword evidence="2" id="KW-0472">Membrane</keyword>
<evidence type="ECO:0000313" key="4">
    <source>
        <dbReference type="Proteomes" id="UP000244962"/>
    </source>
</evidence>
<feature type="region of interest" description="Disordered" evidence="1">
    <location>
        <begin position="1"/>
        <end position="65"/>
    </location>
</feature>
<evidence type="ECO:0000256" key="2">
    <source>
        <dbReference type="SAM" id="Phobius"/>
    </source>
</evidence>
<feature type="compositionally biased region" description="Low complexity" evidence="1">
    <location>
        <begin position="24"/>
        <end position="45"/>
    </location>
</feature>
<dbReference type="AlphaFoldDB" id="A0A2U1THL7"/>
<evidence type="ECO:0000313" key="3">
    <source>
        <dbReference type="EMBL" id="PWC08356.1"/>
    </source>
</evidence>
<accession>A0A2U1THL7</accession>
<gene>
    <name evidence="3" type="ORF">DF223_03190</name>
</gene>